<protein>
    <submittedName>
        <fullName evidence="1">Uncharacterized LOC100182565</fullName>
    </submittedName>
</protein>
<dbReference type="PANTHER" id="PTHR14725">
    <property type="entry name" value="RIBOSOME-BINDING FACTOR A, MITOCHONDRIAL-RELATED"/>
    <property type="match status" value="1"/>
</dbReference>
<dbReference type="InterPro" id="IPR015946">
    <property type="entry name" value="KH_dom-like_a/b"/>
</dbReference>
<dbReference type="PANTHER" id="PTHR14725:SF0">
    <property type="entry name" value="RIBOSOME-BINDING FACTOR A, MITOCHONDRIAL-RELATED"/>
    <property type="match status" value="1"/>
</dbReference>
<gene>
    <name evidence="1" type="primary">LOC100182565</name>
</gene>
<dbReference type="SUPFAM" id="SSF89919">
    <property type="entry name" value="Ribosome-binding factor A, RbfA"/>
    <property type="match status" value="1"/>
</dbReference>
<dbReference type="EMBL" id="EAAA01001262">
    <property type="status" value="NOT_ANNOTATED_CDS"/>
    <property type="molecule type" value="Genomic_DNA"/>
</dbReference>
<dbReference type="STRING" id="7719.ENSCINP00000020074"/>
<reference evidence="1" key="4">
    <citation type="submission" date="2025-09" db="UniProtKB">
        <authorList>
            <consortium name="Ensembl"/>
        </authorList>
    </citation>
    <scope>IDENTIFICATION</scope>
</reference>
<dbReference type="RefSeq" id="XP_002131979.1">
    <property type="nucleotide sequence ID" value="XM_002131943.4"/>
</dbReference>
<dbReference type="AlphaFoldDB" id="F6R5A5"/>
<accession>A0A1W2WJH5</accession>
<dbReference type="Proteomes" id="UP000008144">
    <property type="component" value="Chromosome 14"/>
</dbReference>
<dbReference type="InterPro" id="IPR039212">
    <property type="entry name" value="RBFA_mitochondrial"/>
</dbReference>
<evidence type="ECO:0000313" key="1">
    <source>
        <dbReference type="Ensembl" id="ENSCINP00000020074.3"/>
    </source>
</evidence>
<proteinExistence type="predicted"/>
<dbReference type="GeneID" id="100182565"/>
<name>F6R5A5_CIOIN</name>
<reference evidence="2" key="1">
    <citation type="journal article" date="2002" name="Science">
        <title>The draft genome of Ciona intestinalis: insights into chordate and vertebrate origins.</title>
        <authorList>
            <person name="Dehal P."/>
            <person name="Satou Y."/>
            <person name="Campbell R.K."/>
            <person name="Chapman J."/>
            <person name="Degnan B."/>
            <person name="De Tomaso A."/>
            <person name="Davidson B."/>
            <person name="Di Gregorio A."/>
            <person name="Gelpke M."/>
            <person name="Goodstein D.M."/>
            <person name="Harafuji N."/>
            <person name="Hastings K.E."/>
            <person name="Ho I."/>
            <person name="Hotta K."/>
            <person name="Huang W."/>
            <person name="Kawashima T."/>
            <person name="Lemaire P."/>
            <person name="Martinez D."/>
            <person name="Meinertzhagen I.A."/>
            <person name="Necula S."/>
            <person name="Nonaka M."/>
            <person name="Putnam N."/>
            <person name="Rash S."/>
            <person name="Saiga H."/>
            <person name="Satake M."/>
            <person name="Terry A."/>
            <person name="Yamada L."/>
            <person name="Wang H.G."/>
            <person name="Awazu S."/>
            <person name="Azumi K."/>
            <person name="Boore J."/>
            <person name="Branno M."/>
            <person name="Chin-Bow S."/>
            <person name="DeSantis R."/>
            <person name="Doyle S."/>
            <person name="Francino P."/>
            <person name="Keys D.N."/>
            <person name="Haga S."/>
            <person name="Hayashi H."/>
            <person name="Hino K."/>
            <person name="Imai K.S."/>
            <person name="Inaba K."/>
            <person name="Kano S."/>
            <person name="Kobayashi K."/>
            <person name="Kobayashi M."/>
            <person name="Lee B.I."/>
            <person name="Makabe K.W."/>
            <person name="Manohar C."/>
            <person name="Matassi G."/>
            <person name="Medina M."/>
            <person name="Mochizuki Y."/>
            <person name="Mount S."/>
            <person name="Morishita T."/>
            <person name="Miura S."/>
            <person name="Nakayama A."/>
            <person name="Nishizaka S."/>
            <person name="Nomoto H."/>
            <person name="Ohta F."/>
            <person name="Oishi K."/>
            <person name="Rigoutsos I."/>
            <person name="Sano M."/>
            <person name="Sasaki A."/>
            <person name="Sasakura Y."/>
            <person name="Shoguchi E."/>
            <person name="Shin-i T."/>
            <person name="Spagnuolo A."/>
            <person name="Stainier D."/>
            <person name="Suzuki M.M."/>
            <person name="Tassy O."/>
            <person name="Takatori N."/>
            <person name="Tokuoka M."/>
            <person name="Yagi K."/>
            <person name="Yoshizaki F."/>
            <person name="Wada S."/>
            <person name="Zhang C."/>
            <person name="Hyatt P.D."/>
            <person name="Larimer F."/>
            <person name="Detter C."/>
            <person name="Doggett N."/>
            <person name="Glavina T."/>
            <person name="Hawkins T."/>
            <person name="Richardson P."/>
            <person name="Lucas S."/>
            <person name="Kohara Y."/>
            <person name="Levine M."/>
            <person name="Satoh N."/>
            <person name="Rokhsar D.S."/>
        </authorList>
    </citation>
    <scope>NUCLEOTIDE SEQUENCE [LARGE SCALE GENOMIC DNA]</scope>
</reference>
<sequence>MHQLKKLCLYNRILPITGSQSWSNARNVFNYTGCMVARHNLCFPQLLQCSILRSIGFHEKESKRIEEKMKKMLKNRPKMRKKFCDVLPVKSNTSQNVSLNRKYQNKLNKSVLLRDQTRANIVLKEVQEVIDSGIVSDELSQLHVQLTTCTMTSKNHCLIQWELQGSKRDFFIQENLNRFAGEIRHYLIHSHIISQVPTFHFFLSDQVMMDAKVRELLDSGLVDMGPLEDEDQEEEEIEEDFSWERTKKKDEVNKSMVPTYSMFGIDQFALEEKILNKQKLGSKSIKPEKPET</sequence>
<reference evidence="1" key="2">
    <citation type="journal article" date="2008" name="Genome Biol.">
        <title>Improved genome assembly and evidence-based global gene model set for the chordate Ciona intestinalis: new insight into intron and operon populations.</title>
        <authorList>
            <person name="Satou Y."/>
            <person name="Mineta K."/>
            <person name="Ogasawara M."/>
            <person name="Sasakura Y."/>
            <person name="Shoguchi E."/>
            <person name="Ueno K."/>
            <person name="Yamada L."/>
            <person name="Matsumoto J."/>
            <person name="Wasserscheid J."/>
            <person name="Dewar K."/>
            <person name="Wiley G.B."/>
            <person name="Macmil S.L."/>
            <person name="Roe B.A."/>
            <person name="Zeller R.W."/>
            <person name="Hastings K.E."/>
            <person name="Lemaire P."/>
            <person name="Lindquist E."/>
            <person name="Endo T."/>
            <person name="Hotta K."/>
            <person name="Inaba K."/>
        </authorList>
    </citation>
    <scope>NUCLEOTIDE SEQUENCE [LARGE SCALE GENOMIC DNA]</scope>
    <source>
        <strain evidence="1">wild type</strain>
    </source>
</reference>
<reference evidence="1" key="3">
    <citation type="submission" date="2025-08" db="UniProtKB">
        <authorList>
            <consortium name="Ensembl"/>
        </authorList>
    </citation>
    <scope>IDENTIFICATION</scope>
</reference>
<dbReference type="KEGG" id="cin:100182565"/>
<accession>F6R5A5</accession>
<dbReference type="Ensembl" id="ENSCINT00000020074.3">
    <property type="protein sequence ID" value="ENSCINP00000020074.3"/>
    <property type="gene ID" value="ENSCING00000009954.3"/>
</dbReference>
<keyword evidence="2" id="KW-1185">Reference proteome</keyword>
<evidence type="ECO:0000313" key="2">
    <source>
        <dbReference type="Proteomes" id="UP000008144"/>
    </source>
</evidence>
<dbReference type="FunCoup" id="F6R5A5">
    <property type="interactions" value="8"/>
</dbReference>
<dbReference type="InterPro" id="IPR023799">
    <property type="entry name" value="RbfA_dom_sf"/>
</dbReference>
<dbReference type="HOGENOM" id="CLU_953019_0_0_1"/>
<dbReference type="GeneTree" id="ENSGT00390000011362"/>
<dbReference type="Gene3D" id="3.30.300.20">
    <property type="match status" value="1"/>
</dbReference>
<dbReference type="InParanoid" id="F6R5A5"/>
<organism evidence="1 2">
    <name type="scientific">Ciona intestinalis</name>
    <name type="common">Transparent sea squirt</name>
    <name type="synonym">Ascidia intestinalis</name>
    <dbReference type="NCBI Taxonomy" id="7719"/>
    <lineage>
        <taxon>Eukaryota</taxon>
        <taxon>Metazoa</taxon>
        <taxon>Chordata</taxon>
        <taxon>Tunicata</taxon>
        <taxon>Ascidiacea</taxon>
        <taxon>Phlebobranchia</taxon>
        <taxon>Cionidae</taxon>
        <taxon>Ciona</taxon>
    </lineage>
</organism>